<feature type="signal peptide" evidence="1">
    <location>
        <begin position="1"/>
        <end position="27"/>
    </location>
</feature>
<keyword evidence="1" id="KW-0732">Signal</keyword>
<evidence type="ECO:0000313" key="2">
    <source>
        <dbReference type="EMBL" id="KAK8584137.1"/>
    </source>
</evidence>
<dbReference type="EMBL" id="JBBPBM010000005">
    <property type="protein sequence ID" value="KAK8584137.1"/>
    <property type="molecule type" value="Genomic_DNA"/>
</dbReference>
<gene>
    <name evidence="2" type="ORF">V6N12_068386</name>
</gene>
<name>A0ABR2FQJ9_9ROSI</name>
<proteinExistence type="predicted"/>
<feature type="chain" id="PRO_5045476960" evidence="1">
    <location>
        <begin position="28"/>
        <end position="69"/>
    </location>
</feature>
<dbReference type="Gene3D" id="3.30.70.80">
    <property type="entry name" value="Peptidase S8 propeptide/proteinase inhibitor I9"/>
    <property type="match status" value="1"/>
</dbReference>
<comment type="caution">
    <text evidence="2">The sequence shown here is derived from an EMBL/GenBank/DDBJ whole genome shotgun (WGS) entry which is preliminary data.</text>
</comment>
<organism evidence="2 3">
    <name type="scientific">Hibiscus sabdariffa</name>
    <name type="common">roselle</name>
    <dbReference type="NCBI Taxonomy" id="183260"/>
    <lineage>
        <taxon>Eukaryota</taxon>
        <taxon>Viridiplantae</taxon>
        <taxon>Streptophyta</taxon>
        <taxon>Embryophyta</taxon>
        <taxon>Tracheophyta</taxon>
        <taxon>Spermatophyta</taxon>
        <taxon>Magnoliopsida</taxon>
        <taxon>eudicotyledons</taxon>
        <taxon>Gunneridae</taxon>
        <taxon>Pentapetalae</taxon>
        <taxon>rosids</taxon>
        <taxon>malvids</taxon>
        <taxon>Malvales</taxon>
        <taxon>Malvaceae</taxon>
        <taxon>Malvoideae</taxon>
        <taxon>Hibiscus</taxon>
    </lineage>
</organism>
<evidence type="ECO:0000256" key="1">
    <source>
        <dbReference type="SAM" id="SignalP"/>
    </source>
</evidence>
<dbReference type="Proteomes" id="UP001472677">
    <property type="component" value="Unassembled WGS sequence"/>
</dbReference>
<keyword evidence="3" id="KW-1185">Reference proteome</keyword>
<sequence>MATKGLVWLISSLLFAGFLSINSYASGDSARKTHVVYMGDRPKGEFSAATTHHSMLTAVLGRHAITFLF</sequence>
<protein>
    <submittedName>
        <fullName evidence="2">Uncharacterized protein</fullName>
    </submittedName>
</protein>
<dbReference type="InterPro" id="IPR037045">
    <property type="entry name" value="S8pro/Inhibitor_I9_sf"/>
</dbReference>
<accession>A0ABR2FQJ9</accession>
<reference evidence="2 3" key="1">
    <citation type="journal article" date="2024" name="G3 (Bethesda)">
        <title>Genome assembly of Hibiscus sabdariffa L. provides insights into metabolisms of medicinal natural products.</title>
        <authorList>
            <person name="Kim T."/>
        </authorList>
    </citation>
    <scope>NUCLEOTIDE SEQUENCE [LARGE SCALE GENOMIC DNA]</scope>
    <source>
        <strain evidence="2">TK-2024</strain>
        <tissue evidence="2">Old leaves</tissue>
    </source>
</reference>
<evidence type="ECO:0000313" key="3">
    <source>
        <dbReference type="Proteomes" id="UP001472677"/>
    </source>
</evidence>